<proteinExistence type="inferred from homology"/>
<keyword evidence="7 15" id="KW-0067">ATP-binding</keyword>
<evidence type="ECO:0000256" key="1">
    <source>
        <dbReference type="ARBA" id="ARBA00004429"/>
    </source>
</evidence>
<dbReference type="GO" id="GO:0016887">
    <property type="term" value="F:ATP hydrolysis activity"/>
    <property type="evidence" value="ECO:0007669"/>
    <property type="project" value="InterPro"/>
</dbReference>
<evidence type="ECO:0000313" key="16">
    <source>
        <dbReference type="Proteomes" id="UP000218244"/>
    </source>
</evidence>
<dbReference type="PANTHER" id="PTHR24221">
    <property type="entry name" value="ATP-BINDING CASSETTE SUB-FAMILY B"/>
    <property type="match status" value="1"/>
</dbReference>
<evidence type="ECO:0000256" key="4">
    <source>
        <dbReference type="ARBA" id="ARBA00022519"/>
    </source>
</evidence>
<dbReference type="InterPro" id="IPR003593">
    <property type="entry name" value="AAA+_ATPase"/>
</dbReference>
<keyword evidence="9 12" id="KW-1133">Transmembrane helix</keyword>
<dbReference type="InterPro" id="IPR011527">
    <property type="entry name" value="ABC1_TM_dom"/>
</dbReference>
<reference evidence="15 16" key="1">
    <citation type="submission" date="2016-02" db="EMBL/GenBank/DDBJ databases">
        <title>Corynebacterium glutamicum N24 whole genome sequencing project.</title>
        <authorList>
            <person name="Matsutani M."/>
            <person name="Nangtapong N."/>
            <person name="Yakushi T."/>
            <person name="Matsushita K."/>
        </authorList>
    </citation>
    <scope>NUCLEOTIDE SEQUENCE [LARGE SCALE GENOMIC DNA]</scope>
    <source>
        <strain evidence="15 16">N24</strain>
    </source>
</reference>
<keyword evidence="2" id="KW-0813">Transport</keyword>
<dbReference type="Gene3D" id="1.20.1560.10">
    <property type="entry name" value="ABC transporter type 1, transmembrane domain"/>
    <property type="match status" value="1"/>
</dbReference>
<dbReference type="KEGG" id="csur:N24_2186"/>
<keyword evidence="10 12" id="KW-0472">Membrane</keyword>
<feature type="transmembrane region" description="Helical" evidence="12">
    <location>
        <begin position="21"/>
        <end position="47"/>
    </location>
</feature>
<keyword evidence="4" id="KW-0997">Cell inner membrane</keyword>
<dbReference type="Gene3D" id="3.40.50.300">
    <property type="entry name" value="P-loop containing nucleotide triphosphate hydrolases"/>
    <property type="match status" value="1"/>
</dbReference>
<dbReference type="InterPro" id="IPR036640">
    <property type="entry name" value="ABC1_TM_sf"/>
</dbReference>
<dbReference type="InterPro" id="IPR003439">
    <property type="entry name" value="ABC_transporter-like_ATP-bd"/>
</dbReference>
<evidence type="ECO:0000259" key="13">
    <source>
        <dbReference type="PROSITE" id="PS50893"/>
    </source>
</evidence>
<feature type="transmembrane region" description="Helical" evidence="12">
    <location>
        <begin position="152"/>
        <end position="173"/>
    </location>
</feature>
<dbReference type="GO" id="GO:0005524">
    <property type="term" value="F:ATP binding"/>
    <property type="evidence" value="ECO:0007669"/>
    <property type="project" value="UniProtKB-KW"/>
</dbReference>
<dbReference type="RefSeq" id="WP_096456932.1">
    <property type="nucleotide sequence ID" value="NZ_AP017369.1"/>
</dbReference>
<dbReference type="SUPFAM" id="SSF52540">
    <property type="entry name" value="P-loop containing nucleoside triphosphate hydrolases"/>
    <property type="match status" value="1"/>
</dbReference>
<evidence type="ECO:0000256" key="5">
    <source>
        <dbReference type="ARBA" id="ARBA00022692"/>
    </source>
</evidence>
<dbReference type="PANTHER" id="PTHR24221:SF654">
    <property type="entry name" value="ATP-BINDING CASSETTE SUB-FAMILY B MEMBER 6"/>
    <property type="match status" value="1"/>
</dbReference>
<keyword evidence="6" id="KW-0547">Nucleotide-binding</keyword>
<dbReference type="GO" id="GO:0034040">
    <property type="term" value="F:ATPase-coupled lipid transmembrane transporter activity"/>
    <property type="evidence" value="ECO:0007669"/>
    <property type="project" value="TreeGrafter"/>
</dbReference>
<dbReference type="Proteomes" id="UP000218244">
    <property type="component" value="Chromosome"/>
</dbReference>
<dbReference type="PROSITE" id="PS50893">
    <property type="entry name" value="ABC_TRANSPORTER_2"/>
    <property type="match status" value="1"/>
</dbReference>
<dbReference type="EMBL" id="AP017369">
    <property type="protein sequence ID" value="BAU96448.1"/>
    <property type="molecule type" value="Genomic_DNA"/>
</dbReference>
<comment type="similarity">
    <text evidence="11">Belongs to the ABC transporter superfamily. Siderophore-Fe(3+) uptake transporter (SIUT) (TC 3.A.1.21) family.</text>
</comment>
<dbReference type="InterPro" id="IPR027417">
    <property type="entry name" value="P-loop_NTPase"/>
</dbReference>
<gene>
    <name evidence="15" type="ORF">N24_2186</name>
</gene>
<feature type="domain" description="ABC transporter" evidence="13">
    <location>
        <begin position="331"/>
        <end position="567"/>
    </location>
</feature>
<dbReference type="SUPFAM" id="SSF90123">
    <property type="entry name" value="ABC transporter transmembrane region"/>
    <property type="match status" value="1"/>
</dbReference>
<evidence type="ECO:0000259" key="14">
    <source>
        <dbReference type="PROSITE" id="PS50929"/>
    </source>
</evidence>
<dbReference type="SMART" id="SM00382">
    <property type="entry name" value="AAA"/>
    <property type="match status" value="1"/>
</dbReference>
<evidence type="ECO:0000256" key="11">
    <source>
        <dbReference type="ARBA" id="ARBA00023455"/>
    </source>
</evidence>
<evidence type="ECO:0000256" key="7">
    <source>
        <dbReference type="ARBA" id="ARBA00022840"/>
    </source>
</evidence>
<feature type="transmembrane region" description="Helical" evidence="12">
    <location>
        <begin position="124"/>
        <end position="146"/>
    </location>
</feature>
<keyword evidence="8" id="KW-1278">Translocase</keyword>
<evidence type="ECO:0000256" key="12">
    <source>
        <dbReference type="SAM" id="Phobius"/>
    </source>
</evidence>
<dbReference type="AlphaFoldDB" id="A0A169S096"/>
<organism evidence="15 16">
    <name type="scientific">Corynebacterium suranareeae</name>
    <dbReference type="NCBI Taxonomy" id="2506452"/>
    <lineage>
        <taxon>Bacteria</taxon>
        <taxon>Bacillati</taxon>
        <taxon>Actinomycetota</taxon>
        <taxon>Actinomycetes</taxon>
        <taxon>Mycobacteriales</taxon>
        <taxon>Corynebacteriaceae</taxon>
        <taxon>Corynebacterium</taxon>
    </lineage>
</organism>
<accession>A0A169S096</accession>
<evidence type="ECO:0000256" key="2">
    <source>
        <dbReference type="ARBA" id="ARBA00022448"/>
    </source>
</evidence>
<protein>
    <submittedName>
        <fullName evidence="15">Drugs-transport transmembrane ATP-binding protein ABC transporter</fullName>
    </submittedName>
</protein>
<name>A0A169S096_9CORY</name>
<dbReference type="Pfam" id="PF00005">
    <property type="entry name" value="ABC_tran"/>
    <property type="match status" value="1"/>
</dbReference>
<evidence type="ECO:0000256" key="9">
    <source>
        <dbReference type="ARBA" id="ARBA00022989"/>
    </source>
</evidence>
<evidence type="ECO:0000256" key="6">
    <source>
        <dbReference type="ARBA" id="ARBA00022741"/>
    </source>
</evidence>
<evidence type="ECO:0000256" key="3">
    <source>
        <dbReference type="ARBA" id="ARBA00022475"/>
    </source>
</evidence>
<keyword evidence="3" id="KW-1003">Cell membrane</keyword>
<dbReference type="InterPro" id="IPR039421">
    <property type="entry name" value="Type_1_exporter"/>
</dbReference>
<keyword evidence="16" id="KW-1185">Reference proteome</keyword>
<feature type="domain" description="ABC transmembrane type-1" evidence="14">
    <location>
        <begin position="21"/>
        <end position="299"/>
    </location>
</feature>
<dbReference type="GO" id="GO:0140359">
    <property type="term" value="F:ABC-type transporter activity"/>
    <property type="evidence" value="ECO:0007669"/>
    <property type="project" value="InterPro"/>
</dbReference>
<feature type="transmembrane region" description="Helical" evidence="12">
    <location>
        <begin position="53"/>
        <end position="74"/>
    </location>
</feature>
<dbReference type="PROSITE" id="PS50929">
    <property type="entry name" value="ABC_TM1F"/>
    <property type="match status" value="1"/>
</dbReference>
<dbReference type="FunFam" id="3.40.50.300:FF:000221">
    <property type="entry name" value="Multidrug ABC transporter ATP-binding protein"/>
    <property type="match status" value="1"/>
</dbReference>
<feature type="transmembrane region" description="Helical" evidence="12">
    <location>
        <begin position="242"/>
        <end position="262"/>
    </location>
</feature>
<dbReference type="PROSITE" id="PS00211">
    <property type="entry name" value="ABC_TRANSPORTER_1"/>
    <property type="match status" value="1"/>
</dbReference>
<evidence type="ECO:0000313" key="15">
    <source>
        <dbReference type="EMBL" id="BAU96448.1"/>
    </source>
</evidence>
<sequence length="579" mass="62161">MIRAILALLPEGSNTRLSWHLVLTALSVLCRALSAVLLVPLVSALFSTEPQQAWLWLGAITTVTVLGWIVDWAAARHAYQIGFGILDNGQRSLADTITIIQLNWFDAKNTSTTRQAIAATGPDLVGVIVYFVTPLISAILLPLIIAVALVPFAWQLGAAALIGILALLGTFWLSQQLTRQAVRAAMNTNNQLTERVLEFARTQQALRAARRVELESSLAGQALGKAHSSTMKNLTMQVPGQILFSLVSQLTLVVLAGLTVYLTLTHQLTVPVAIALLVVAVRYLESFTVFAELSPGVEAVTTTLRNIREVLEAPRDPEGDGTTDVAKAPSIELRDVSFNYGSDASGQVLEHFNLQIQPGSTTAIVGPSGSGKSTVLSLIAGLQQPSSGDVLVNGQTLHTLSSDARRNLVSVVFQEPYLFDGSLKSNVLIGQPDATDLQVNEASQLARVDRIIHRLPDGWDSRAGEGGVSLSGGERQRLSIARALIKPAPILLVDEATSALDPENEAAVAAALSDDPIPRTRVMVAHRLSSISAADRVIFLDKGKIIEDGSIPDLLAQQGRFADFWTQHHSAEQWQLGAR</sequence>
<dbReference type="GO" id="GO:0005886">
    <property type="term" value="C:plasma membrane"/>
    <property type="evidence" value="ECO:0007669"/>
    <property type="project" value="UniProtKB-SubCell"/>
</dbReference>
<evidence type="ECO:0000256" key="8">
    <source>
        <dbReference type="ARBA" id="ARBA00022967"/>
    </source>
</evidence>
<keyword evidence="5 12" id="KW-0812">Transmembrane</keyword>
<dbReference type="InterPro" id="IPR017871">
    <property type="entry name" value="ABC_transporter-like_CS"/>
</dbReference>
<evidence type="ECO:0000256" key="10">
    <source>
        <dbReference type="ARBA" id="ARBA00023136"/>
    </source>
</evidence>
<comment type="subcellular location">
    <subcellularLocation>
        <location evidence="1">Cell inner membrane</location>
        <topology evidence="1">Multi-pass membrane protein</topology>
    </subcellularLocation>
</comment>